<comment type="caution">
    <text evidence="2">The sequence shown here is derived from an EMBL/GenBank/DDBJ whole genome shotgun (WGS) entry which is preliminary data.</text>
</comment>
<dbReference type="Gene3D" id="3.10.450.50">
    <property type="match status" value="1"/>
</dbReference>
<dbReference type="Pfam" id="PF12680">
    <property type="entry name" value="SnoaL_2"/>
    <property type="match status" value="1"/>
</dbReference>
<sequence length="145" mass="17179">MTERADLRATAKKYALFFEEVTPERIEDVHELISDDVHFIDPFNDVKGRANFEKVFHKMYEDVQEPRFNILDLAWSGDLCFMRWDFTCKQKLLGNWGVRGLTEVHFDKDAKVCAHYDYWDASRHFYRKLPVVGAMIRWIASRAAI</sequence>
<name>A0A1I3Y3G0_9HYPH</name>
<dbReference type="RefSeq" id="WP_093518372.1">
    <property type="nucleotide sequence ID" value="NZ_FOSK01000003.1"/>
</dbReference>
<dbReference type="InterPro" id="IPR037401">
    <property type="entry name" value="SnoaL-like"/>
</dbReference>
<accession>A0A1I3Y3G0</accession>
<feature type="domain" description="SnoaL-like" evidence="1">
    <location>
        <begin position="17"/>
        <end position="114"/>
    </location>
</feature>
<protein>
    <submittedName>
        <fullName evidence="2">SnoaL-like domain-containing protein</fullName>
    </submittedName>
</protein>
<dbReference type="SUPFAM" id="SSF54427">
    <property type="entry name" value="NTF2-like"/>
    <property type="match status" value="1"/>
</dbReference>
<dbReference type="Proteomes" id="UP000199598">
    <property type="component" value="Unassembled WGS sequence"/>
</dbReference>
<keyword evidence="3" id="KW-1185">Reference proteome</keyword>
<organism evidence="2 3">
    <name type="scientific">Pseudovibrio ascidiaceicola</name>
    <dbReference type="NCBI Taxonomy" id="285279"/>
    <lineage>
        <taxon>Bacteria</taxon>
        <taxon>Pseudomonadati</taxon>
        <taxon>Pseudomonadota</taxon>
        <taxon>Alphaproteobacteria</taxon>
        <taxon>Hyphomicrobiales</taxon>
        <taxon>Stappiaceae</taxon>
        <taxon>Pseudovibrio</taxon>
    </lineage>
</organism>
<dbReference type="InterPro" id="IPR032710">
    <property type="entry name" value="NTF2-like_dom_sf"/>
</dbReference>
<evidence type="ECO:0000313" key="2">
    <source>
        <dbReference type="EMBL" id="SFK25831.1"/>
    </source>
</evidence>
<evidence type="ECO:0000313" key="3">
    <source>
        <dbReference type="Proteomes" id="UP000199598"/>
    </source>
</evidence>
<evidence type="ECO:0000259" key="1">
    <source>
        <dbReference type="Pfam" id="PF12680"/>
    </source>
</evidence>
<reference evidence="2 3" key="1">
    <citation type="submission" date="2016-10" db="EMBL/GenBank/DDBJ databases">
        <authorList>
            <person name="Varghese N."/>
            <person name="Submissions S."/>
        </authorList>
    </citation>
    <scope>NUCLEOTIDE SEQUENCE [LARGE SCALE GENOMIC DNA]</scope>
    <source>
        <strain evidence="2 3">DSM 16392</strain>
    </source>
</reference>
<gene>
    <name evidence="2" type="ORF">SAMN04488518_103303</name>
</gene>
<proteinExistence type="predicted"/>
<dbReference type="EMBL" id="FOSK01000003">
    <property type="protein sequence ID" value="SFK25831.1"/>
    <property type="molecule type" value="Genomic_DNA"/>
</dbReference>